<organism evidence="2 3">
    <name type="scientific">Petrolisthes cinctipes</name>
    <name type="common">Flat porcelain crab</name>
    <dbReference type="NCBI Taxonomy" id="88211"/>
    <lineage>
        <taxon>Eukaryota</taxon>
        <taxon>Metazoa</taxon>
        <taxon>Ecdysozoa</taxon>
        <taxon>Arthropoda</taxon>
        <taxon>Crustacea</taxon>
        <taxon>Multicrustacea</taxon>
        <taxon>Malacostraca</taxon>
        <taxon>Eumalacostraca</taxon>
        <taxon>Eucarida</taxon>
        <taxon>Decapoda</taxon>
        <taxon>Pleocyemata</taxon>
        <taxon>Anomura</taxon>
        <taxon>Galatheoidea</taxon>
        <taxon>Porcellanidae</taxon>
        <taxon>Petrolisthes</taxon>
    </lineage>
</organism>
<comment type="caution">
    <text evidence="2">The sequence shown here is derived from an EMBL/GenBank/DDBJ whole genome shotgun (WGS) entry which is preliminary data.</text>
</comment>
<accession>A0AAE1ERF2</accession>
<name>A0AAE1ERF2_PETCI</name>
<reference evidence="2" key="1">
    <citation type="submission" date="2023-10" db="EMBL/GenBank/DDBJ databases">
        <title>Genome assemblies of two species of porcelain crab, Petrolisthes cinctipes and Petrolisthes manimaculis (Anomura: Porcellanidae).</title>
        <authorList>
            <person name="Angst P."/>
        </authorList>
    </citation>
    <scope>NUCLEOTIDE SEQUENCE</scope>
    <source>
        <strain evidence="2">PB745_01</strain>
        <tissue evidence="2">Gill</tissue>
    </source>
</reference>
<keyword evidence="3" id="KW-1185">Reference proteome</keyword>
<sequence>MSTAPPGPHHQPHPHMTNGELNNVCGLVTKVICEDGLRVPPHHKTTSHRNHPIPHNFVNDEVSQSYYTHYPYYQVRPFVVVVEVPQGVWPSSPELLRKVMA</sequence>
<gene>
    <name evidence="2" type="ORF">Pcinc_033816</name>
</gene>
<dbReference type="AlphaFoldDB" id="A0AAE1ERF2"/>
<evidence type="ECO:0000313" key="3">
    <source>
        <dbReference type="Proteomes" id="UP001286313"/>
    </source>
</evidence>
<dbReference type="EMBL" id="JAWQEG010004816">
    <property type="protein sequence ID" value="KAK3860115.1"/>
    <property type="molecule type" value="Genomic_DNA"/>
</dbReference>
<feature type="region of interest" description="Disordered" evidence="1">
    <location>
        <begin position="1"/>
        <end position="20"/>
    </location>
</feature>
<dbReference type="Proteomes" id="UP001286313">
    <property type="component" value="Unassembled WGS sequence"/>
</dbReference>
<evidence type="ECO:0000256" key="1">
    <source>
        <dbReference type="SAM" id="MobiDB-lite"/>
    </source>
</evidence>
<protein>
    <submittedName>
        <fullName evidence="2">Uncharacterized protein</fullName>
    </submittedName>
</protein>
<proteinExistence type="predicted"/>
<evidence type="ECO:0000313" key="2">
    <source>
        <dbReference type="EMBL" id="KAK3860115.1"/>
    </source>
</evidence>